<accession>B9XF70</accession>
<evidence type="ECO:0000256" key="1">
    <source>
        <dbReference type="SAM" id="MobiDB-lite"/>
    </source>
</evidence>
<keyword evidence="4" id="KW-1185">Reference proteome</keyword>
<gene>
    <name evidence="3" type="ORF">Cflav_PD4246</name>
</gene>
<organism evidence="3 4">
    <name type="scientific">Pedosphaera parvula (strain Ellin514)</name>
    <dbReference type="NCBI Taxonomy" id="320771"/>
    <lineage>
        <taxon>Bacteria</taxon>
        <taxon>Pseudomonadati</taxon>
        <taxon>Verrucomicrobiota</taxon>
        <taxon>Pedosphaerae</taxon>
        <taxon>Pedosphaerales</taxon>
        <taxon>Pedosphaeraceae</taxon>
        <taxon>Pedosphaera</taxon>
    </lineage>
</organism>
<feature type="chain" id="PRO_5002894746" description="Lipoprotein" evidence="2">
    <location>
        <begin position="24"/>
        <end position="181"/>
    </location>
</feature>
<protein>
    <recommendedName>
        <fullName evidence="5">Lipoprotein</fullName>
    </recommendedName>
</protein>
<evidence type="ECO:0008006" key="5">
    <source>
        <dbReference type="Google" id="ProtNLM"/>
    </source>
</evidence>
<evidence type="ECO:0000256" key="2">
    <source>
        <dbReference type="SAM" id="SignalP"/>
    </source>
</evidence>
<keyword evidence="2" id="KW-0732">Signal</keyword>
<comment type="caution">
    <text evidence="3">The sequence shown here is derived from an EMBL/GenBank/DDBJ whole genome shotgun (WGS) entry which is preliminary data.</text>
</comment>
<dbReference type="OrthoDB" id="9916217at2"/>
<name>B9XF70_PEDPL</name>
<feature type="region of interest" description="Disordered" evidence="1">
    <location>
        <begin position="162"/>
        <end position="181"/>
    </location>
</feature>
<dbReference type="EMBL" id="ABOX02000009">
    <property type="protein sequence ID" value="EEF61568.1"/>
    <property type="molecule type" value="Genomic_DNA"/>
</dbReference>
<dbReference type="Proteomes" id="UP000003688">
    <property type="component" value="Unassembled WGS sequence"/>
</dbReference>
<dbReference type="AlphaFoldDB" id="B9XF70"/>
<reference evidence="3 4" key="1">
    <citation type="journal article" date="2011" name="J. Bacteriol.">
        <title>Genome sequence of 'Pedosphaera parvula' Ellin514, an aerobic Verrucomicrobial isolate from pasture soil.</title>
        <authorList>
            <person name="Kant R."/>
            <person name="van Passel M.W."/>
            <person name="Sangwan P."/>
            <person name="Palva A."/>
            <person name="Lucas S."/>
            <person name="Copeland A."/>
            <person name="Lapidus A."/>
            <person name="Glavina Del Rio T."/>
            <person name="Dalin E."/>
            <person name="Tice H."/>
            <person name="Bruce D."/>
            <person name="Goodwin L."/>
            <person name="Pitluck S."/>
            <person name="Chertkov O."/>
            <person name="Larimer F.W."/>
            <person name="Land M.L."/>
            <person name="Hauser L."/>
            <person name="Brettin T.S."/>
            <person name="Detter J.C."/>
            <person name="Han S."/>
            <person name="de Vos W.M."/>
            <person name="Janssen P.H."/>
            <person name="Smidt H."/>
        </authorList>
    </citation>
    <scope>NUCLEOTIDE SEQUENCE [LARGE SCALE GENOMIC DNA]</scope>
    <source>
        <strain evidence="3 4">Ellin514</strain>
    </source>
</reference>
<feature type="signal peptide" evidence="2">
    <location>
        <begin position="1"/>
        <end position="23"/>
    </location>
</feature>
<sequence precursor="true">MKYLNRWLWLSSLTLLPACAFHAAPVASLAPVGPAPHVASKASKEGYLLVYSAWEPFRLQDSRFDRHSNYKLLSSDGRTVQNIKNCIDRFDDNPVCVALVPGSYQVSARSAHSGRVTVPVLIQEGETTCVYLDGSNQPQTAPAADSTLVKLPNGQVVGWAAKEEKENSVVASSRSQQEKAK</sequence>
<dbReference type="RefSeq" id="WP_007414460.1">
    <property type="nucleotide sequence ID" value="NZ_ABOX02000009.1"/>
</dbReference>
<evidence type="ECO:0000313" key="4">
    <source>
        <dbReference type="Proteomes" id="UP000003688"/>
    </source>
</evidence>
<evidence type="ECO:0000313" key="3">
    <source>
        <dbReference type="EMBL" id="EEF61568.1"/>
    </source>
</evidence>
<proteinExistence type="predicted"/>